<evidence type="ECO:0000313" key="3">
    <source>
        <dbReference type="Proteomes" id="UP000031036"/>
    </source>
</evidence>
<sequence>MMAFIVKPKPKNNDLRNELNCIKKICANHEALCRSFAKWKADIDENDAQLEILSETMESLRNRHRKISDQLARKPVDARTVAELQKEIQHVESQVDIWMKELAEINEARTNLDIEFIRLRSKLQRSVTNIEVANIDFDRLERLHSDMWENFLYKNATIEFIRLRSKLQRSVTNIEVANIDFDRLERLHSDMWENFLYKNATVP</sequence>
<reference evidence="2 3" key="1">
    <citation type="submission" date="2014-11" db="EMBL/GenBank/DDBJ databases">
        <title>Genetic blueprint of the zoonotic pathogen Toxocara canis.</title>
        <authorList>
            <person name="Zhu X.-Q."/>
            <person name="Korhonen P.K."/>
            <person name="Cai H."/>
            <person name="Young N.D."/>
            <person name="Nejsum P."/>
            <person name="von Samson-Himmelstjerna G."/>
            <person name="Boag P.R."/>
            <person name="Tan P."/>
            <person name="Li Q."/>
            <person name="Min J."/>
            <person name="Yang Y."/>
            <person name="Wang X."/>
            <person name="Fang X."/>
            <person name="Hall R.S."/>
            <person name="Hofmann A."/>
            <person name="Sternberg P.W."/>
            <person name="Jex A.R."/>
            <person name="Gasser R.B."/>
        </authorList>
    </citation>
    <scope>NUCLEOTIDE SEQUENCE [LARGE SCALE GENOMIC DNA]</scope>
    <source>
        <strain evidence="2">PN_DK_2014</strain>
    </source>
</reference>
<evidence type="ECO:0000313" key="2">
    <source>
        <dbReference type="EMBL" id="KHN72259.1"/>
    </source>
</evidence>
<keyword evidence="3" id="KW-1185">Reference proteome</keyword>
<proteinExistence type="predicted"/>
<accession>A0A0B2UST9</accession>
<protein>
    <submittedName>
        <fullName evidence="2">Uncharacterized protein</fullName>
    </submittedName>
</protein>
<keyword evidence="1" id="KW-0175">Coiled coil</keyword>
<gene>
    <name evidence="2" type="primary">ZK652.8</name>
    <name evidence="2" type="ORF">Tcan_12167</name>
</gene>
<dbReference type="OrthoDB" id="5782208at2759"/>
<comment type="caution">
    <text evidence="2">The sequence shown here is derived from an EMBL/GenBank/DDBJ whole genome shotgun (WGS) entry which is preliminary data.</text>
</comment>
<name>A0A0B2UST9_TOXCA</name>
<feature type="coiled-coil region" evidence="1">
    <location>
        <begin position="12"/>
        <end position="108"/>
    </location>
</feature>
<dbReference type="Gene3D" id="1.10.287.1490">
    <property type="match status" value="1"/>
</dbReference>
<dbReference type="EMBL" id="JPKZ01003266">
    <property type="protein sequence ID" value="KHN72259.1"/>
    <property type="molecule type" value="Genomic_DNA"/>
</dbReference>
<dbReference type="AlphaFoldDB" id="A0A0B2UST9"/>
<organism evidence="2 3">
    <name type="scientific">Toxocara canis</name>
    <name type="common">Canine roundworm</name>
    <dbReference type="NCBI Taxonomy" id="6265"/>
    <lineage>
        <taxon>Eukaryota</taxon>
        <taxon>Metazoa</taxon>
        <taxon>Ecdysozoa</taxon>
        <taxon>Nematoda</taxon>
        <taxon>Chromadorea</taxon>
        <taxon>Rhabditida</taxon>
        <taxon>Spirurina</taxon>
        <taxon>Ascaridomorpha</taxon>
        <taxon>Ascaridoidea</taxon>
        <taxon>Toxocaridae</taxon>
        <taxon>Toxocara</taxon>
    </lineage>
</organism>
<dbReference type="Proteomes" id="UP000031036">
    <property type="component" value="Unassembled WGS sequence"/>
</dbReference>
<dbReference type="OMA" id="RHEIRWK"/>
<evidence type="ECO:0000256" key="1">
    <source>
        <dbReference type="SAM" id="Coils"/>
    </source>
</evidence>